<dbReference type="InterPro" id="IPR056884">
    <property type="entry name" value="NPHP3-like_N"/>
</dbReference>
<dbReference type="EMBL" id="MU854324">
    <property type="protein sequence ID" value="KAK4043791.1"/>
    <property type="molecule type" value="Genomic_DNA"/>
</dbReference>
<dbReference type="Pfam" id="PF24883">
    <property type="entry name" value="NPHP3_N"/>
    <property type="match status" value="1"/>
</dbReference>
<dbReference type="Pfam" id="PF17100">
    <property type="entry name" value="NACHT_N"/>
    <property type="match status" value="1"/>
</dbReference>
<proteinExistence type="predicted"/>
<dbReference type="InterPro" id="IPR055497">
    <property type="entry name" value="DUF7069"/>
</dbReference>
<evidence type="ECO:0008006" key="7">
    <source>
        <dbReference type="Google" id="ProtNLM"/>
    </source>
</evidence>
<feature type="domain" description="Nephrocystin 3-like N-terminal" evidence="4">
    <location>
        <begin position="296"/>
        <end position="463"/>
    </location>
</feature>
<dbReference type="Pfam" id="PF23239">
    <property type="entry name" value="DUF7069"/>
    <property type="match status" value="1"/>
</dbReference>
<evidence type="ECO:0000256" key="1">
    <source>
        <dbReference type="ARBA" id="ARBA00022737"/>
    </source>
</evidence>
<dbReference type="Proteomes" id="UP001303115">
    <property type="component" value="Unassembled WGS sequence"/>
</dbReference>
<feature type="domain" description="NWD NACHT-NTPase N-terminal" evidence="2">
    <location>
        <begin position="8"/>
        <end position="218"/>
    </location>
</feature>
<protein>
    <recommendedName>
        <fullName evidence="7">NACHT domain-containing protein</fullName>
    </recommendedName>
</protein>
<evidence type="ECO:0000259" key="4">
    <source>
        <dbReference type="Pfam" id="PF24883"/>
    </source>
</evidence>
<evidence type="ECO:0000313" key="5">
    <source>
        <dbReference type="EMBL" id="KAK4043791.1"/>
    </source>
</evidence>
<dbReference type="SUPFAM" id="SSF52540">
    <property type="entry name" value="P-loop containing nucleoside triphosphate hydrolases"/>
    <property type="match status" value="1"/>
</dbReference>
<evidence type="ECO:0000313" key="6">
    <source>
        <dbReference type="Proteomes" id="UP001303115"/>
    </source>
</evidence>
<dbReference type="Gene3D" id="3.40.50.300">
    <property type="entry name" value="P-loop containing nucleotide triphosphate hydrolases"/>
    <property type="match status" value="1"/>
</dbReference>
<comment type="caution">
    <text evidence="5">The sequence shown here is derived from an EMBL/GenBank/DDBJ whole genome shotgun (WGS) entry which is preliminary data.</text>
</comment>
<feature type="domain" description="DUF7069" evidence="3">
    <location>
        <begin position="495"/>
        <end position="564"/>
    </location>
</feature>
<dbReference type="InterPro" id="IPR027417">
    <property type="entry name" value="P-loop_NTPase"/>
</dbReference>
<dbReference type="InterPro" id="IPR031359">
    <property type="entry name" value="NACHT_N"/>
</dbReference>
<keyword evidence="1" id="KW-0677">Repeat</keyword>
<accession>A0AAN6SVM2</accession>
<name>A0AAN6SVM2_9PEZI</name>
<sequence>MINGTDMEKKKLIEAFLQALNQEWAAGRSASAEAATGSLTRQEQMSDLLAVKVDELNGKSHRVRIGDWDVAASQLFATVLSFIVTAKDLIATVGGGDPHVTLACAGASVILSLLTQHAEQREALLSGLETVAKLICQYPLVEHAYQERAKNPALSAEQARRVETEFEGSLVQLYSLILEFQARAVLYLQRGRFKQFVQDTVAWNDWKDLERRLSRADAHCRSFKDLINDEKLHHDIDKMQIKVSNISERMQQLIDLHTSQVATAQREKEIRCLQKFFHSTCPYQARKDRNPDRVNGTCEWFQTHGHYKDWKDTPGSRLLWVSADPGCGKSVLVKFLVDDALKTAGSRTTCYFFFKDDFEDQRSAASALCAVLHQLFVQNEKLSRKTLLEKWDAHGDAFFKQFELLWDVLVRAAEDVNAGDVTVIMDALDECSADDLKELTGAIEKLYASGPPDANLKFLFTSRPYERIDRQFRPIHRSGPSIRLAGEDEQEVEQITAEIGLVIRDRVQAISIEMDLEPDEEQFLETELMTVENRTYLWVMLTLDVIRNSPTFTKGTVRQALQNLPTSVETAYERILAHSTDADKAKKLL</sequence>
<reference evidence="6" key="1">
    <citation type="journal article" date="2023" name="Mol. Phylogenet. Evol.">
        <title>Genome-scale phylogeny and comparative genomics of the fungal order Sordariales.</title>
        <authorList>
            <person name="Hensen N."/>
            <person name="Bonometti L."/>
            <person name="Westerberg I."/>
            <person name="Brannstrom I.O."/>
            <person name="Guillou S."/>
            <person name="Cros-Aarteil S."/>
            <person name="Calhoun S."/>
            <person name="Haridas S."/>
            <person name="Kuo A."/>
            <person name="Mondo S."/>
            <person name="Pangilinan J."/>
            <person name="Riley R."/>
            <person name="LaButti K."/>
            <person name="Andreopoulos B."/>
            <person name="Lipzen A."/>
            <person name="Chen C."/>
            <person name="Yan M."/>
            <person name="Daum C."/>
            <person name="Ng V."/>
            <person name="Clum A."/>
            <person name="Steindorff A."/>
            <person name="Ohm R.A."/>
            <person name="Martin F."/>
            <person name="Silar P."/>
            <person name="Natvig D.O."/>
            <person name="Lalanne C."/>
            <person name="Gautier V."/>
            <person name="Ament-Velasquez S.L."/>
            <person name="Kruys A."/>
            <person name="Hutchinson M.I."/>
            <person name="Powell A.J."/>
            <person name="Barry K."/>
            <person name="Miller A.N."/>
            <person name="Grigoriev I.V."/>
            <person name="Debuchy R."/>
            <person name="Gladieux P."/>
            <person name="Hiltunen Thoren M."/>
            <person name="Johannesson H."/>
        </authorList>
    </citation>
    <scope>NUCLEOTIDE SEQUENCE [LARGE SCALE GENOMIC DNA]</scope>
    <source>
        <strain evidence="6">CBS 284.82</strain>
    </source>
</reference>
<keyword evidence="6" id="KW-1185">Reference proteome</keyword>
<dbReference type="PANTHER" id="PTHR10039">
    <property type="entry name" value="AMELOGENIN"/>
    <property type="match status" value="1"/>
</dbReference>
<organism evidence="5 6">
    <name type="scientific">Parachaetomium inaequale</name>
    <dbReference type="NCBI Taxonomy" id="2588326"/>
    <lineage>
        <taxon>Eukaryota</taxon>
        <taxon>Fungi</taxon>
        <taxon>Dikarya</taxon>
        <taxon>Ascomycota</taxon>
        <taxon>Pezizomycotina</taxon>
        <taxon>Sordariomycetes</taxon>
        <taxon>Sordariomycetidae</taxon>
        <taxon>Sordariales</taxon>
        <taxon>Chaetomiaceae</taxon>
        <taxon>Parachaetomium</taxon>
    </lineage>
</organism>
<evidence type="ECO:0000259" key="2">
    <source>
        <dbReference type="Pfam" id="PF17100"/>
    </source>
</evidence>
<evidence type="ECO:0000259" key="3">
    <source>
        <dbReference type="Pfam" id="PF23239"/>
    </source>
</evidence>
<dbReference type="AlphaFoldDB" id="A0AAN6SVM2"/>
<gene>
    <name evidence="5" type="ORF">C8A01DRAFT_32111</name>
</gene>